<feature type="chain" id="PRO_5045757769" evidence="1">
    <location>
        <begin position="19"/>
        <end position="268"/>
    </location>
</feature>
<protein>
    <submittedName>
        <fullName evidence="3">ABC transporter substrate-binding protein</fullName>
    </submittedName>
</protein>
<dbReference type="PANTHER" id="PTHR30535">
    <property type="entry name" value="VITAMIN B12-BINDING PROTEIN"/>
    <property type="match status" value="1"/>
</dbReference>
<dbReference type="EMBL" id="JAHWZX010000003">
    <property type="protein sequence ID" value="MBW4330203.1"/>
    <property type="molecule type" value="Genomic_DNA"/>
</dbReference>
<keyword evidence="4" id="KW-1185">Reference proteome</keyword>
<comment type="caution">
    <text evidence="3">The sequence shown here is derived from an EMBL/GenBank/DDBJ whole genome shotgun (WGS) entry which is preliminary data.</text>
</comment>
<evidence type="ECO:0000313" key="4">
    <source>
        <dbReference type="Proteomes" id="UP001197214"/>
    </source>
</evidence>
<dbReference type="PROSITE" id="PS50983">
    <property type="entry name" value="FE_B12_PBP"/>
    <property type="match status" value="1"/>
</dbReference>
<sequence>MNRWLAALALPLLIGAKAAPSPAPHRIVSLNLCADQYLLALADREQIAALTDLARDPQMSAAAAKARDVPVSKGSAEDVIALRPDLIIASPWQRRETVAMLQDRGIARLDLPIANSYADIVAQIRTVAAAVGHKARGERLIADMNARLARLPHDVGKGRVAAYYQRRGFLTGTGTLVDDLMHQLGLVNLAAKLEKPALARIGLEEIALARPDYLIVESDAEKVRDRGTEMLHHPLLDPIPRLEVPQAWTVCGGPAYVLAAESLAAQLR</sequence>
<feature type="signal peptide" evidence="1">
    <location>
        <begin position="1"/>
        <end position="18"/>
    </location>
</feature>
<reference evidence="3 4" key="1">
    <citation type="submission" date="2021-07" db="EMBL/GenBank/DDBJ databases">
        <title>Stakelama flava sp. nov., a novel endophytic bacterium isolated from branch of Kandelia candel.</title>
        <authorList>
            <person name="Tuo L."/>
        </authorList>
    </citation>
    <scope>NUCLEOTIDE SEQUENCE [LARGE SCALE GENOMIC DNA]</scope>
    <source>
        <strain evidence="3 4">CBK3Z-3</strain>
    </source>
</reference>
<keyword evidence="1" id="KW-0732">Signal</keyword>
<evidence type="ECO:0000313" key="3">
    <source>
        <dbReference type="EMBL" id="MBW4330203.1"/>
    </source>
</evidence>
<dbReference type="Proteomes" id="UP001197214">
    <property type="component" value="Unassembled WGS sequence"/>
</dbReference>
<name>A0ABS6XJ15_9SPHN</name>
<dbReference type="PANTHER" id="PTHR30535:SF34">
    <property type="entry name" value="MOLYBDATE-BINDING PROTEIN MOLA"/>
    <property type="match status" value="1"/>
</dbReference>
<evidence type="ECO:0000256" key="1">
    <source>
        <dbReference type="SAM" id="SignalP"/>
    </source>
</evidence>
<accession>A0ABS6XJ15</accession>
<evidence type="ECO:0000259" key="2">
    <source>
        <dbReference type="PROSITE" id="PS50983"/>
    </source>
</evidence>
<dbReference type="InterPro" id="IPR050902">
    <property type="entry name" value="ABC_Transporter_SBP"/>
</dbReference>
<dbReference type="Pfam" id="PF01497">
    <property type="entry name" value="Peripla_BP_2"/>
    <property type="match status" value="1"/>
</dbReference>
<gene>
    <name evidence="3" type="ORF">KY084_04855</name>
</gene>
<organism evidence="3 4">
    <name type="scientific">Stakelama flava</name>
    <dbReference type="NCBI Taxonomy" id="2860338"/>
    <lineage>
        <taxon>Bacteria</taxon>
        <taxon>Pseudomonadati</taxon>
        <taxon>Pseudomonadota</taxon>
        <taxon>Alphaproteobacteria</taxon>
        <taxon>Sphingomonadales</taxon>
        <taxon>Sphingomonadaceae</taxon>
        <taxon>Stakelama</taxon>
    </lineage>
</organism>
<dbReference type="InterPro" id="IPR002491">
    <property type="entry name" value="ABC_transptr_periplasmic_BD"/>
</dbReference>
<feature type="domain" description="Fe/B12 periplasmic-binding" evidence="2">
    <location>
        <begin position="26"/>
        <end position="268"/>
    </location>
</feature>
<dbReference type="RefSeq" id="WP_219237306.1">
    <property type="nucleotide sequence ID" value="NZ_JAHWZX010000003.1"/>
</dbReference>
<proteinExistence type="predicted"/>